<evidence type="ECO:0000313" key="1">
    <source>
        <dbReference type="EMBL" id="AJG22703.1"/>
    </source>
</evidence>
<evidence type="ECO:0000313" key="2">
    <source>
        <dbReference type="Proteomes" id="UP000031843"/>
    </source>
</evidence>
<dbReference type="STRING" id="68895.RR42_s1114"/>
<protein>
    <submittedName>
        <fullName evidence="1">Uncharacterized protein</fullName>
    </submittedName>
</protein>
<dbReference type="OrthoDB" id="6909709at2"/>
<proteinExistence type="predicted"/>
<dbReference type="EMBL" id="CP010537">
    <property type="protein sequence ID" value="AJG22703.1"/>
    <property type="molecule type" value="Genomic_DNA"/>
</dbReference>
<dbReference type="KEGG" id="cbw:RR42_s1114"/>
<keyword evidence="2" id="KW-1185">Reference proteome</keyword>
<sequence length="128" mass="13781">MKNKSLLIAAAAIATIAILAYPAYLYCYDGVAYGGKAYSPNGAFYYQKYKLASWRSWVPIMAFPGQGSDKLYYVNGYVRVYTAAGKQIGQASARGVPLAEVFWAGDALVVMDGSADEDGPIMLPGRSD</sequence>
<name>A0A0C4YI97_9BURK</name>
<organism evidence="1 2">
    <name type="scientific">Cupriavidus basilensis</name>
    <dbReference type="NCBI Taxonomy" id="68895"/>
    <lineage>
        <taxon>Bacteria</taxon>
        <taxon>Pseudomonadati</taxon>
        <taxon>Pseudomonadota</taxon>
        <taxon>Betaproteobacteria</taxon>
        <taxon>Burkholderiales</taxon>
        <taxon>Burkholderiaceae</taxon>
        <taxon>Cupriavidus</taxon>
    </lineage>
</organism>
<gene>
    <name evidence="1" type="ORF">RR42_s1114</name>
</gene>
<dbReference type="RefSeq" id="WP_052494977.1">
    <property type="nucleotide sequence ID" value="NZ_CP010537.1"/>
</dbReference>
<reference evidence="1 2" key="1">
    <citation type="journal article" date="2015" name="Genome Announc.">
        <title>Complete Genome Sequence of Cupriavidus basilensis 4G11, Isolated from the Oak Ridge Field Research Center Site.</title>
        <authorList>
            <person name="Ray J."/>
            <person name="Waters R.J."/>
            <person name="Skerker J.M."/>
            <person name="Kuehl J.V."/>
            <person name="Price M.N."/>
            <person name="Huang J."/>
            <person name="Chakraborty R."/>
            <person name="Arkin A.P."/>
            <person name="Deutschbauer A."/>
        </authorList>
    </citation>
    <scope>NUCLEOTIDE SEQUENCE [LARGE SCALE GENOMIC DNA]</scope>
    <source>
        <strain evidence="1">4G11</strain>
    </source>
</reference>
<dbReference type="Proteomes" id="UP000031843">
    <property type="component" value="Chromosome secondary"/>
</dbReference>
<dbReference type="AlphaFoldDB" id="A0A0C4YI97"/>
<accession>A0A0C4YI97</accession>